<dbReference type="GO" id="GO:0000166">
    <property type="term" value="F:nucleotide binding"/>
    <property type="evidence" value="ECO:0007669"/>
    <property type="project" value="InterPro"/>
</dbReference>
<dbReference type="InterPro" id="IPR052515">
    <property type="entry name" value="Gfo/Idh/MocA_Oxidoreductase"/>
</dbReference>
<dbReference type="InterPro" id="IPR055170">
    <property type="entry name" value="GFO_IDH_MocA-like_dom"/>
</dbReference>
<keyword evidence="4" id="KW-1185">Reference proteome</keyword>
<evidence type="ECO:0000259" key="1">
    <source>
        <dbReference type="Pfam" id="PF01408"/>
    </source>
</evidence>
<evidence type="ECO:0000313" key="4">
    <source>
        <dbReference type="Proteomes" id="UP000035159"/>
    </source>
</evidence>
<protein>
    <submittedName>
        <fullName evidence="3">Oxidoreductase</fullName>
    </submittedName>
</protein>
<dbReference type="InterPro" id="IPR036291">
    <property type="entry name" value="NAD(P)-bd_dom_sf"/>
</dbReference>
<dbReference type="AlphaFoldDB" id="A0A0G2Z4P0"/>
<feature type="domain" description="Gfo/Idh/MocA-like oxidoreductase N-terminal" evidence="1">
    <location>
        <begin position="5"/>
        <end position="157"/>
    </location>
</feature>
<dbReference type="Pfam" id="PF22725">
    <property type="entry name" value="GFO_IDH_MocA_C3"/>
    <property type="match status" value="1"/>
</dbReference>
<dbReference type="OrthoDB" id="9815825at2"/>
<dbReference type="Gene3D" id="3.40.50.720">
    <property type="entry name" value="NAD(P)-binding Rossmann-like Domain"/>
    <property type="match status" value="2"/>
</dbReference>
<dbReference type="PANTHER" id="PTHR43249">
    <property type="entry name" value="UDP-N-ACETYL-2-AMINO-2-DEOXY-D-GLUCURONATE OXIDASE"/>
    <property type="match status" value="1"/>
</dbReference>
<feature type="domain" description="GFO/IDH/MocA-like oxidoreductase" evidence="2">
    <location>
        <begin position="167"/>
        <end position="292"/>
    </location>
</feature>
<dbReference type="InterPro" id="IPR000683">
    <property type="entry name" value="Gfo/Idh/MocA-like_OxRdtase_N"/>
</dbReference>
<dbReference type="PATRIC" id="fig|1330330.3.peg.54"/>
<dbReference type="SUPFAM" id="SSF51735">
    <property type="entry name" value="NAD(P)-binding Rossmann-fold domains"/>
    <property type="match status" value="1"/>
</dbReference>
<accession>A0A0G2Z4P0</accession>
<name>A0A0G2Z4P0_9BACT</name>
<dbReference type="EMBL" id="CP011232">
    <property type="protein sequence ID" value="AKI96517.1"/>
    <property type="molecule type" value="Genomic_DNA"/>
</dbReference>
<dbReference type="KEGG" id="kpf:IX53_00290"/>
<reference evidence="3 4" key="1">
    <citation type="submission" date="2015-04" db="EMBL/GenBank/DDBJ databases">
        <title>Complete Genome Sequence of Kosmotoga pacifica SLHLJ1.</title>
        <authorList>
            <person name="Jiang L.J."/>
            <person name="Shao Z.Z."/>
            <person name="Jebbar M."/>
        </authorList>
    </citation>
    <scope>NUCLEOTIDE SEQUENCE [LARGE SCALE GENOMIC DNA]</scope>
    <source>
        <strain evidence="3 4">SLHLJ1</strain>
    </source>
</reference>
<dbReference type="SUPFAM" id="SSF55347">
    <property type="entry name" value="Glyceraldehyde-3-phosphate dehydrogenase-like, C-terminal domain"/>
    <property type="match status" value="1"/>
</dbReference>
<dbReference type="RefSeq" id="WP_047753652.1">
    <property type="nucleotide sequence ID" value="NZ_CAJUHA010000002.1"/>
</dbReference>
<sequence>MARLRAALIGCGRIGIKKHLEAFAVNSDKIELVAVCDIVKERAEKAAEEYKKRCGLYVVGCTEDQAVMNNVLKSAQPTTNNQRRISKPQVITDYSELLDKDIDFVTIATESGNHYKNTIDFLSAGKHVLVEKPMALSTRHMNEMISLAKEKELKLGVCFQNRFNPPIQELRKAIDSGAFGRIFNATARILWNRNEDYYKQASWRGTWAMDGGTLMNQCSHNIDLLQWVLGGEVEEIYAVTKNYNHKYIETEDFGVAIIKFKNGSVGIIEGTANVYPKNLEETLSVFGERGTVVIGGLAVNRIQTWLFDGVDGHPFMKLPDPETVYGYGHVTLFADFVDAIIENRDPYITGEEGRKAVEIILGIYKSAKEKQPVKFPIDFSTEDMMGIEL</sequence>
<dbReference type="Gene3D" id="3.30.360.10">
    <property type="entry name" value="Dihydrodipicolinate Reductase, domain 2"/>
    <property type="match status" value="1"/>
</dbReference>
<dbReference type="STRING" id="1330330.IX53_00290"/>
<dbReference type="PANTHER" id="PTHR43249:SF1">
    <property type="entry name" value="D-GLUCOSIDE 3-DEHYDROGENASE"/>
    <property type="match status" value="1"/>
</dbReference>
<evidence type="ECO:0000259" key="2">
    <source>
        <dbReference type="Pfam" id="PF22725"/>
    </source>
</evidence>
<gene>
    <name evidence="3" type="ORF">IX53_00290</name>
</gene>
<evidence type="ECO:0000313" key="3">
    <source>
        <dbReference type="EMBL" id="AKI96517.1"/>
    </source>
</evidence>
<dbReference type="Proteomes" id="UP000035159">
    <property type="component" value="Chromosome"/>
</dbReference>
<proteinExistence type="predicted"/>
<dbReference type="Pfam" id="PF01408">
    <property type="entry name" value="GFO_IDH_MocA"/>
    <property type="match status" value="1"/>
</dbReference>
<organism evidence="3 4">
    <name type="scientific">Kosmotoga pacifica</name>
    <dbReference type="NCBI Taxonomy" id="1330330"/>
    <lineage>
        <taxon>Bacteria</taxon>
        <taxon>Thermotogati</taxon>
        <taxon>Thermotogota</taxon>
        <taxon>Thermotogae</taxon>
        <taxon>Kosmotogales</taxon>
        <taxon>Kosmotogaceae</taxon>
        <taxon>Kosmotoga</taxon>
    </lineage>
</organism>